<comment type="caution">
    <text evidence="2">The sequence shown here is derived from an EMBL/GenBank/DDBJ whole genome shotgun (WGS) entry which is preliminary data.</text>
</comment>
<feature type="region of interest" description="Disordered" evidence="1">
    <location>
        <begin position="1"/>
        <end position="26"/>
    </location>
</feature>
<name>A0AAV3XSW3_9GAST</name>
<organism evidence="2 3">
    <name type="scientific">Plakobranchus ocellatus</name>
    <dbReference type="NCBI Taxonomy" id="259542"/>
    <lineage>
        <taxon>Eukaryota</taxon>
        <taxon>Metazoa</taxon>
        <taxon>Spiralia</taxon>
        <taxon>Lophotrochozoa</taxon>
        <taxon>Mollusca</taxon>
        <taxon>Gastropoda</taxon>
        <taxon>Heterobranchia</taxon>
        <taxon>Euthyneura</taxon>
        <taxon>Panpulmonata</taxon>
        <taxon>Sacoglossa</taxon>
        <taxon>Placobranchoidea</taxon>
        <taxon>Plakobranchidae</taxon>
        <taxon>Plakobranchus</taxon>
    </lineage>
</organism>
<accession>A0AAV3XSW3</accession>
<evidence type="ECO:0000313" key="2">
    <source>
        <dbReference type="EMBL" id="GFN73949.1"/>
    </source>
</evidence>
<evidence type="ECO:0000256" key="1">
    <source>
        <dbReference type="SAM" id="MobiDB-lite"/>
    </source>
</evidence>
<proteinExistence type="predicted"/>
<evidence type="ECO:0000313" key="3">
    <source>
        <dbReference type="Proteomes" id="UP000735302"/>
    </source>
</evidence>
<dbReference type="EMBL" id="BLXT01000055">
    <property type="protein sequence ID" value="GFN73949.1"/>
    <property type="molecule type" value="Genomic_DNA"/>
</dbReference>
<dbReference type="Proteomes" id="UP000735302">
    <property type="component" value="Unassembled WGS sequence"/>
</dbReference>
<reference evidence="2 3" key="1">
    <citation type="journal article" date="2021" name="Elife">
        <title>Chloroplast acquisition without the gene transfer in kleptoplastic sea slugs, Plakobranchus ocellatus.</title>
        <authorList>
            <person name="Maeda T."/>
            <person name="Takahashi S."/>
            <person name="Yoshida T."/>
            <person name="Shimamura S."/>
            <person name="Takaki Y."/>
            <person name="Nagai Y."/>
            <person name="Toyoda A."/>
            <person name="Suzuki Y."/>
            <person name="Arimoto A."/>
            <person name="Ishii H."/>
            <person name="Satoh N."/>
            <person name="Nishiyama T."/>
            <person name="Hasebe M."/>
            <person name="Maruyama T."/>
            <person name="Minagawa J."/>
            <person name="Obokata J."/>
            <person name="Shigenobu S."/>
        </authorList>
    </citation>
    <scope>NUCLEOTIDE SEQUENCE [LARGE SCALE GENOMIC DNA]</scope>
</reference>
<sequence>MKRTILHDEEEKRRVKEKNRPSSQHHFRAVRLRFGKDLEHNDGSKAWKCGGEMGSDCFTMVPIALESQGAGSNGTINLSRFSYLLRRFVLLMPGH</sequence>
<protein>
    <submittedName>
        <fullName evidence="2">Uncharacterized protein</fullName>
    </submittedName>
</protein>
<dbReference type="AlphaFoldDB" id="A0AAV3XSW3"/>
<feature type="compositionally biased region" description="Basic and acidic residues" evidence="1">
    <location>
        <begin position="1"/>
        <end position="20"/>
    </location>
</feature>
<keyword evidence="3" id="KW-1185">Reference proteome</keyword>
<gene>
    <name evidence="2" type="ORF">PoB_000045500</name>
</gene>